<keyword evidence="4 6" id="KW-1133">Transmembrane helix</keyword>
<proteinExistence type="inferred from homology"/>
<keyword evidence="8" id="KW-1185">Reference proteome</keyword>
<evidence type="ECO:0000256" key="2">
    <source>
        <dbReference type="ARBA" id="ARBA00008707"/>
    </source>
</evidence>
<dbReference type="AlphaFoldDB" id="A0A834Z8Y6"/>
<evidence type="ECO:0000313" key="8">
    <source>
        <dbReference type="Proteomes" id="UP000655225"/>
    </source>
</evidence>
<dbReference type="OrthoDB" id="1928191at2759"/>
<name>A0A834Z8Y6_TETSI</name>
<gene>
    <name evidence="7" type="ORF">HHK36_012540</name>
</gene>
<feature type="transmembrane region" description="Helical" evidence="6">
    <location>
        <begin position="155"/>
        <end position="175"/>
    </location>
</feature>
<evidence type="ECO:0000256" key="4">
    <source>
        <dbReference type="ARBA" id="ARBA00022989"/>
    </source>
</evidence>
<evidence type="ECO:0000256" key="6">
    <source>
        <dbReference type="SAM" id="Phobius"/>
    </source>
</evidence>
<dbReference type="Pfam" id="PF05078">
    <property type="entry name" value="DUF679"/>
    <property type="match status" value="1"/>
</dbReference>
<evidence type="ECO:0000313" key="7">
    <source>
        <dbReference type="EMBL" id="KAF8401595.1"/>
    </source>
</evidence>
<comment type="caution">
    <text evidence="7">The sequence shown here is derived from an EMBL/GenBank/DDBJ whole genome shotgun (WGS) entry which is preliminary data.</text>
</comment>
<comment type="similarity">
    <text evidence="2">Belongs to the plant DMP1 protein family.</text>
</comment>
<dbReference type="GO" id="GO:0010256">
    <property type="term" value="P:endomembrane system organization"/>
    <property type="evidence" value="ECO:0007669"/>
    <property type="project" value="TreeGrafter"/>
</dbReference>
<dbReference type="PANTHER" id="PTHR31621">
    <property type="entry name" value="PROTEIN DMP3"/>
    <property type="match status" value="1"/>
</dbReference>
<evidence type="ECO:0000256" key="5">
    <source>
        <dbReference type="ARBA" id="ARBA00023136"/>
    </source>
</evidence>
<dbReference type="InterPro" id="IPR007770">
    <property type="entry name" value="DMP"/>
</dbReference>
<evidence type="ECO:0000256" key="1">
    <source>
        <dbReference type="ARBA" id="ARBA00004141"/>
    </source>
</evidence>
<dbReference type="GO" id="GO:0005737">
    <property type="term" value="C:cytoplasm"/>
    <property type="evidence" value="ECO:0007669"/>
    <property type="project" value="UniProtKB-ARBA"/>
</dbReference>
<organism evidence="7 8">
    <name type="scientific">Tetracentron sinense</name>
    <name type="common">Spur-leaf</name>
    <dbReference type="NCBI Taxonomy" id="13715"/>
    <lineage>
        <taxon>Eukaryota</taxon>
        <taxon>Viridiplantae</taxon>
        <taxon>Streptophyta</taxon>
        <taxon>Embryophyta</taxon>
        <taxon>Tracheophyta</taxon>
        <taxon>Spermatophyta</taxon>
        <taxon>Magnoliopsida</taxon>
        <taxon>Trochodendrales</taxon>
        <taxon>Trochodendraceae</taxon>
        <taxon>Tetracentron</taxon>
    </lineage>
</organism>
<dbReference type="GO" id="GO:0016020">
    <property type="term" value="C:membrane"/>
    <property type="evidence" value="ECO:0007669"/>
    <property type="project" value="UniProtKB-SubCell"/>
</dbReference>
<sequence>MAGNSKFSLKYLRSTQQTISDKTFTALGNLIKLLPSGTVFMFQFLNPVLTNNGQCHNINKYLTGTLIGLCGFSCCFSSFTDSYSGSDGMTHYGVATKEGLWPSSDSVGSNLSEYKLRVGDFVHAFLSLIVFAVVALLDPNTVECFYPSFESSRKIFLMVLPPIIGAASSLVFMIFPNKRHGIGYPPSHASVTS</sequence>
<evidence type="ECO:0000256" key="3">
    <source>
        <dbReference type="ARBA" id="ARBA00022692"/>
    </source>
</evidence>
<reference evidence="7 8" key="1">
    <citation type="submission" date="2020-04" db="EMBL/GenBank/DDBJ databases">
        <title>Plant Genome Project.</title>
        <authorList>
            <person name="Zhang R.-G."/>
        </authorList>
    </citation>
    <scope>NUCLEOTIDE SEQUENCE [LARGE SCALE GENOMIC DNA]</scope>
    <source>
        <strain evidence="7">YNK0</strain>
        <tissue evidence="7">Leaf</tissue>
    </source>
</reference>
<feature type="transmembrane region" description="Helical" evidence="6">
    <location>
        <begin position="118"/>
        <end position="135"/>
    </location>
</feature>
<dbReference type="PANTHER" id="PTHR31621:SF66">
    <property type="entry name" value="PROTEIN DMP2"/>
    <property type="match status" value="1"/>
</dbReference>
<protein>
    <submittedName>
        <fullName evidence="7">Uncharacterized protein</fullName>
    </submittedName>
</protein>
<dbReference type="Proteomes" id="UP000655225">
    <property type="component" value="Unassembled WGS sequence"/>
</dbReference>
<keyword evidence="3 6" id="KW-0812">Transmembrane</keyword>
<keyword evidence="5 6" id="KW-0472">Membrane</keyword>
<accession>A0A834Z8Y6</accession>
<comment type="subcellular location">
    <subcellularLocation>
        <location evidence="1">Membrane</location>
        <topology evidence="1">Multi-pass membrane protein</topology>
    </subcellularLocation>
</comment>
<dbReference type="OMA" id="RFACHAT"/>
<dbReference type="EMBL" id="JABCRI010000008">
    <property type="protein sequence ID" value="KAF8401595.1"/>
    <property type="molecule type" value="Genomic_DNA"/>
</dbReference>